<dbReference type="GO" id="GO:0016020">
    <property type="term" value="C:membrane"/>
    <property type="evidence" value="ECO:0007669"/>
    <property type="project" value="UniProtKB-SubCell"/>
</dbReference>
<dbReference type="GO" id="GO:0009734">
    <property type="term" value="P:auxin-activated signaling pathway"/>
    <property type="evidence" value="ECO:0007669"/>
    <property type="project" value="InterPro"/>
</dbReference>
<proteinExistence type="inferred from homology"/>
<name>A0A6A1W1Z7_9ROSI</name>
<organism evidence="9 10">
    <name type="scientific">Morella rubra</name>
    <name type="common">Chinese bayberry</name>
    <dbReference type="NCBI Taxonomy" id="262757"/>
    <lineage>
        <taxon>Eukaryota</taxon>
        <taxon>Viridiplantae</taxon>
        <taxon>Streptophyta</taxon>
        <taxon>Embryophyta</taxon>
        <taxon>Tracheophyta</taxon>
        <taxon>Spermatophyta</taxon>
        <taxon>Magnoliopsida</taxon>
        <taxon>eudicotyledons</taxon>
        <taxon>Gunneridae</taxon>
        <taxon>Pentapetalae</taxon>
        <taxon>rosids</taxon>
        <taxon>fabids</taxon>
        <taxon>Fagales</taxon>
        <taxon>Myricaceae</taxon>
        <taxon>Morella</taxon>
    </lineage>
</organism>
<dbReference type="InterPro" id="IPR044991">
    <property type="entry name" value="TET_plant"/>
</dbReference>
<reference evidence="9" key="1">
    <citation type="submission" date="2018-07" db="EMBL/GenBank/DDBJ databases">
        <authorList>
            <person name="Gao Z.-S."/>
            <person name="Jia H.-M."/>
            <person name="Jia H.-J."/>
            <person name="Cai Q.-L."/>
            <person name="Wang Y."/>
            <person name="Zhao H.-B."/>
        </authorList>
    </citation>
    <scope>NUCLEOTIDE SEQUENCE</scope>
    <source>
        <tissue evidence="9">Leaves</tissue>
    </source>
</reference>
<reference evidence="9 10" key="2">
    <citation type="journal article" date="2019" name="Plant Biotechnol. J.">
        <title>The red bayberry genome and genetic basis of sex determination.</title>
        <authorList>
            <person name="Jia H.M."/>
            <person name="Jia H.J."/>
            <person name="Cai Q.L."/>
            <person name="Wang Y."/>
            <person name="Zhao H.B."/>
            <person name="Yang W.F."/>
            <person name="Wang G.Y."/>
            <person name="Li Y.H."/>
            <person name="Zhan D.L."/>
            <person name="Shen Y.T."/>
            <person name="Niu Q.F."/>
            <person name="Chang L."/>
            <person name="Qiu J."/>
            <person name="Zhao L."/>
            <person name="Xie H.B."/>
            <person name="Fu W.Y."/>
            <person name="Jin J."/>
            <person name="Li X.W."/>
            <person name="Jiao Y."/>
            <person name="Zhou C.C."/>
            <person name="Tu T."/>
            <person name="Chai C.Y."/>
            <person name="Gao J.L."/>
            <person name="Fan L.J."/>
            <person name="van de Weg E."/>
            <person name="Wang J.Y."/>
            <person name="Gao Z.S."/>
        </authorList>
    </citation>
    <scope>NUCLEOTIDE SEQUENCE [LARGE SCALE GENOMIC DNA]</scope>
    <source>
        <tissue evidence="9">Leaves</tissue>
    </source>
</reference>
<keyword evidence="4 6" id="KW-1133">Transmembrane helix</keyword>
<evidence type="ECO:0000313" key="9">
    <source>
        <dbReference type="EMBL" id="KAB1218903.1"/>
    </source>
</evidence>
<feature type="transmembrane region" description="Helical" evidence="6">
    <location>
        <begin position="72"/>
        <end position="97"/>
    </location>
</feature>
<evidence type="ECO:0000256" key="2">
    <source>
        <dbReference type="ARBA" id="ARBA00006840"/>
    </source>
</evidence>
<keyword evidence="10" id="KW-1185">Reference proteome</keyword>
<comment type="similarity">
    <text evidence="2">Belongs to the tetraspanin (TM4SF) family.</text>
</comment>
<dbReference type="Proteomes" id="UP000516437">
    <property type="component" value="Chromosome 3"/>
</dbReference>
<evidence type="ECO:0000313" key="7">
    <source>
        <dbReference type="EMBL" id="KAB1212738.1"/>
    </source>
</evidence>
<gene>
    <name evidence="9" type="ORF">CJ030_MR3G018220</name>
    <name evidence="8" type="ORF">CJ030_MR3G018253</name>
    <name evidence="7" type="ORF">CJ030_MR5G009780</name>
</gene>
<keyword evidence="5 6" id="KW-0472">Membrane</keyword>
<comment type="subcellular location">
    <subcellularLocation>
        <location evidence="1">Membrane</location>
        <topology evidence="1">Multi-pass membrane protein</topology>
    </subcellularLocation>
</comment>
<reference evidence="9" key="3">
    <citation type="submission" date="2019-09" db="EMBL/GenBank/DDBJ databases">
        <authorList>
            <person name="Gao Z."/>
        </authorList>
    </citation>
    <scope>NUCLEOTIDE SEQUENCE</scope>
    <source>
        <tissue evidence="9">Leaves</tissue>
    </source>
</reference>
<dbReference type="OrthoDB" id="672773at2759"/>
<keyword evidence="3 6" id="KW-0812">Transmembrane</keyword>
<dbReference type="EMBL" id="RXIC02000023">
    <property type="protein sequence ID" value="KAB1212738.1"/>
    <property type="molecule type" value="Genomic_DNA"/>
</dbReference>
<evidence type="ECO:0000256" key="6">
    <source>
        <dbReference type="SAM" id="Phobius"/>
    </source>
</evidence>
<dbReference type="AlphaFoldDB" id="A0A6A1W1Z7"/>
<sequence>MVRISNVVVGLLNCCTLLIGLAAIGASLFFRFHGHSSDCQRVIQTPLLILGLVFFLVSLLGLVGAFCRLNSILYVYLFLMFLIIVGLVAFTIFALLVTNRGVGQAVSGRGYKEYRLTDFSHWLQRYVLNAKNWDSIKSCLVDTQVCRILVNATHQKEPDQSLLFYLSPTQSGCCQPPSYCGFIHKNGTFWKIPKSGPASPDSDCKTWSNHQEKLCYNCKSCKAGMLANIRREWRHLAIFNSCVLVFIILVYCIGCCATRNNRPEFKYQRYRPESGPGPNP</sequence>
<dbReference type="Proteomes" id="UP000516437">
    <property type="component" value="Chromosome 5"/>
</dbReference>
<evidence type="ECO:0000256" key="1">
    <source>
        <dbReference type="ARBA" id="ARBA00004141"/>
    </source>
</evidence>
<evidence type="ECO:0000313" key="10">
    <source>
        <dbReference type="Proteomes" id="UP000516437"/>
    </source>
</evidence>
<evidence type="ECO:0000313" key="8">
    <source>
        <dbReference type="EMBL" id="KAB1218870.1"/>
    </source>
</evidence>
<dbReference type="Pfam" id="PF00335">
    <property type="entry name" value="Tetraspanin"/>
    <property type="match status" value="1"/>
</dbReference>
<evidence type="ECO:0000256" key="5">
    <source>
        <dbReference type="ARBA" id="ARBA00023136"/>
    </source>
</evidence>
<feature type="transmembrane region" description="Helical" evidence="6">
    <location>
        <begin position="42"/>
        <end position="66"/>
    </location>
</feature>
<dbReference type="InterPro" id="IPR018499">
    <property type="entry name" value="Tetraspanin/Peripherin"/>
</dbReference>
<evidence type="ECO:0000256" key="3">
    <source>
        <dbReference type="ARBA" id="ARBA00022692"/>
    </source>
</evidence>
<feature type="transmembrane region" description="Helical" evidence="6">
    <location>
        <begin position="235"/>
        <end position="254"/>
    </location>
</feature>
<dbReference type="PANTHER" id="PTHR32191">
    <property type="entry name" value="TETRASPANIN-8-RELATED"/>
    <property type="match status" value="1"/>
</dbReference>
<evidence type="ECO:0000256" key="4">
    <source>
        <dbReference type="ARBA" id="ARBA00022989"/>
    </source>
</evidence>
<dbReference type="EMBL" id="RXIC02000021">
    <property type="protein sequence ID" value="KAB1218903.1"/>
    <property type="molecule type" value="Genomic_DNA"/>
</dbReference>
<dbReference type="EMBL" id="RXIC02000021">
    <property type="protein sequence ID" value="KAB1218870.1"/>
    <property type="molecule type" value="Genomic_DNA"/>
</dbReference>
<protein>
    <submittedName>
        <fullName evidence="9">Tetraspanin-11</fullName>
    </submittedName>
</protein>
<comment type="caution">
    <text evidence="9">The sequence shown here is derived from an EMBL/GenBank/DDBJ whole genome shotgun (WGS) entry which is preliminary data.</text>
</comment>
<feature type="transmembrane region" description="Helical" evidence="6">
    <location>
        <begin position="6"/>
        <end position="30"/>
    </location>
</feature>
<accession>A0A6A1W1Z7</accession>